<comment type="subcellular location">
    <subcellularLocation>
        <location evidence="1">Cell membrane</location>
        <topology evidence="1">Multi-pass membrane protein</topology>
    </subcellularLocation>
</comment>
<keyword evidence="9" id="KW-1185">Reference proteome</keyword>
<feature type="transmembrane region" description="Helical" evidence="7">
    <location>
        <begin position="272"/>
        <end position="301"/>
    </location>
</feature>
<dbReference type="NCBIfam" id="NF033936">
    <property type="entry name" value="CuZnOut_SO0444"/>
    <property type="match status" value="1"/>
</dbReference>
<feature type="transmembrane region" description="Helical" evidence="7">
    <location>
        <begin position="7"/>
        <end position="32"/>
    </location>
</feature>
<dbReference type="RefSeq" id="WP_404675351.1">
    <property type="nucleotide sequence ID" value="NZ_JBJDOT010000011.1"/>
</dbReference>
<keyword evidence="5 7" id="KW-1133">Transmembrane helix</keyword>
<dbReference type="PANTHER" id="PTHR34184">
    <property type="entry name" value="UPF0718 PROTEIN YCGR"/>
    <property type="match status" value="1"/>
</dbReference>
<evidence type="ECO:0000256" key="7">
    <source>
        <dbReference type="SAM" id="Phobius"/>
    </source>
</evidence>
<feature type="transmembrane region" description="Helical" evidence="7">
    <location>
        <begin position="336"/>
        <end position="359"/>
    </location>
</feature>
<protein>
    <submittedName>
        <fullName evidence="8">SO_0444 family Cu/Zn efflux transporter</fullName>
    </submittedName>
</protein>
<evidence type="ECO:0000256" key="5">
    <source>
        <dbReference type="ARBA" id="ARBA00022989"/>
    </source>
</evidence>
<evidence type="ECO:0000256" key="1">
    <source>
        <dbReference type="ARBA" id="ARBA00004651"/>
    </source>
</evidence>
<dbReference type="Pfam" id="PF03773">
    <property type="entry name" value="ArsP_1"/>
    <property type="match status" value="1"/>
</dbReference>
<name>A0ABW8KWR6_9GAMM</name>
<keyword evidence="4 7" id="KW-0812">Transmembrane</keyword>
<proteinExistence type="inferred from homology"/>
<dbReference type="EMBL" id="JBJDOT010000011">
    <property type="protein sequence ID" value="MFK3864243.1"/>
    <property type="molecule type" value="Genomic_DNA"/>
</dbReference>
<evidence type="ECO:0000256" key="6">
    <source>
        <dbReference type="ARBA" id="ARBA00023136"/>
    </source>
</evidence>
<evidence type="ECO:0000256" key="4">
    <source>
        <dbReference type="ARBA" id="ARBA00022692"/>
    </source>
</evidence>
<feature type="transmembrane region" description="Helical" evidence="7">
    <location>
        <begin position="102"/>
        <end position="128"/>
    </location>
</feature>
<keyword evidence="6 7" id="KW-0472">Membrane</keyword>
<evidence type="ECO:0000256" key="2">
    <source>
        <dbReference type="ARBA" id="ARBA00006386"/>
    </source>
</evidence>
<evidence type="ECO:0000313" key="8">
    <source>
        <dbReference type="EMBL" id="MFK3864243.1"/>
    </source>
</evidence>
<feature type="transmembrane region" description="Helical" evidence="7">
    <location>
        <begin position="307"/>
        <end position="329"/>
    </location>
</feature>
<accession>A0ABW8KWR6</accession>
<evidence type="ECO:0000313" key="9">
    <source>
        <dbReference type="Proteomes" id="UP001620262"/>
    </source>
</evidence>
<organism evidence="8 9">
    <name type="scientific">Pseudoalteromonas rhizosphaerae</name>
    <dbReference type="NCBI Taxonomy" id="2518973"/>
    <lineage>
        <taxon>Bacteria</taxon>
        <taxon>Pseudomonadati</taxon>
        <taxon>Pseudomonadota</taxon>
        <taxon>Gammaproteobacteria</taxon>
        <taxon>Alteromonadales</taxon>
        <taxon>Pseudoalteromonadaceae</taxon>
        <taxon>Pseudoalteromonas</taxon>
    </lineage>
</organism>
<dbReference type="InterPro" id="IPR005524">
    <property type="entry name" value="DUF318"/>
</dbReference>
<feature type="transmembrane region" description="Helical" evidence="7">
    <location>
        <begin position="52"/>
        <end position="73"/>
    </location>
</feature>
<dbReference type="InterPro" id="IPR052923">
    <property type="entry name" value="UPF0718"/>
</dbReference>
<reference evidence="8 9" key="1">
    <citation type="submission" date="2024-11" db="EMBL/GenBank/DDBJ databases">
        <title>The Natural Products Discovery Center: Release of the First 8490 Sequenced Strains for Exploring Actinobacteria Biosynthetic Diversity.</title>
        <authorList>
            <person name="Kalkreuter E."/>
            <person name="Kautsar S.A."/>
            <person name="Yang D."/>
            <person name="Bader C.D."/>
            <person name="Teijaro C.N."/>
            <person name="Fluegel L."/>
            <person name="Davis C.M."/>
            <person name="Simpson J.R."/>
            <person name="Lauterbach L."/>
            <person name="Steele A.D."/>
            <person name="Gui C."/>
            <person name="Meng S."/>
            <person name="Li G."/>
            <person name="Viehrig K."/>
            <person name="Ye F."/>
            <person name="Su P."/>
            <person name="Kiefer A.F."/>
            <person name="Nichols A."/>
            <person name="Cepeda A.J."/>
            <person name="Yan W."/>
            <person name="Fan B."/>
            <person name="Jiang Y."/>
            <person name="Adhikari A."/>
            <person name="Zheng C.-J."/>
            <person name="Schuster L."/>
            <person name="Cowan T.M."/>
            <person name="Smanski M.J."/>
            <person name="Chevrette M.G."/>
            <person name="De Carvalho L.P.S."/>
            <person name="Shen B."/>
        </authorList>
    </citation>
    <scope>NUCLEOTIDE SEQUENCE [LARGE SCALE GENOMIC DNA]</scope>
    <source>
        <strain evidence="8 9">NPDC078403</strain>
    </source>
</reference>
<dbReference type="PANTHER" id="PTHR34184:SF4">
    <property type="entry name" value="UPF0718 PROTEIN YCGR"/>
    <property type="match status" value="1"/>
</dbReference>
<feature type="transmembrane region" description="Helical" evidence="7">
    <location>
        <begin position="379"/>
        <end position="397"/>
    </location>
</feature>
<sequence length="412" mass="43352">MDLLNNFWQLFLLSAPWLMLGLLIAGLLNVYLPANFLNKHLGKEGFWTTVKAALIGAPMPLCSCGVIPAAIGLRRAGASKSATTAFLVSTPETGVDSVSVSYVLLGPFMAIIRPIAAICSAIVAGVLVGRDAEKTQTTDHISEVNNEQKRATTISCCSTKSAVVEEKVSCCSTKPAAVEEKVSCCTTNSAAAEEKASCCSTKPAAVEDKTNCCDTTSAAPASQWQKMKQAVSFSCNKLLSDTMKWLMIGLFFAALVQTYVPESFLSQWGSGILAMLVVIVISIPMYICATASTPIAAGLLLSGVSPGAVLVFMLAGPATNVATLGVVANELGKRAVVAYLVGVIGVALIFGFLTDYLVAEFGFVVTPLLGEEHQVLPHWLTLLCGTILALLMVRLVLKGALSKYRSTGKSIA</sequence>
<dbReference type="Proteomes" id="UP001620262">
    <property type="component" value="Unassembled WGS sequence"/>
</dbReference>
<comment type="caution">
    <text evidence="8">The sequence shown here is derived from an EMBL/GenBank/DDBJ whole genome shotgun (WGS) entry which is preliminary data.</text>
</comment>
<gene>
    <name evidence="8" type="ORF">ACI2JU_10175</name>
</gene>
<evidence type="ECO:0000256" key="3">
    <source>
        <dbReference type="ARBA" id="ARBA00022475"/>
    </source>
</evidence>
<keyword evidence="3" id="KW-1003">Cell membrane</keyword>
<comment type="similarity">
    <text evidence="2">Belongs to the UPF0718 family.</text>
</comment>